<dbReference type="SUPFAM" id="SSF52833">
    <property type="entry name" value="Thioredoxin-like"/>
    <property type="match status" value="1"/>
</dbReference>
<evidence type="ECO:0000259" key="1">
    <source>
        <dbReference type="PROSITE" id="PS50404"/>
    </source>
</evidence>
<evidence type="ECO:0000313" key="3">
    <source>
        <dbReference type="Proteomes" id="UP000198549"/>
    </source>
</evidence>
<dbReference type="InterPro" id="IPR036249">
    <property type="entry name" value="Thioredoxin-like_sf"/>
</dbReference>
<dbReference type="PANTHER" id="PTHR43968:SF6">
    <property type="entry name" value="GLUTATHIONE S-TRANSFERASE OMEGA"/>
    <property type="match status" value="1"/>
</dbReference>
<dbReference type="CDD" id="cd03049">
    <property type="entry name" value="GST_N_3"/>
    <property type="match status" value="1"/>
</dbReference>
<dbReference type="GO" id="GO:0016740">
    <property type="term" value="F:transferase activity"/>
    <property type="evidence" value="ECO:0007669"/>
    <property type="project" value="UniProtKB-KW"/>
</dbReference>
<dbReference type="InterPro" id="IPR036282">
    <property type="entry name" value="Glutathione-S-Trfase_C_sf"/>
</dbReference>
<dbReference type="Gene3D" id="1.20.1050.10">
    <property type="match status" value="1"/>
</dbReference>
<dbReference type="Pfam" id="PF13417">
    <property type="entry name" value="GST_N_3"/>
    <property type="match status" value="1"/>
</dbReference>
<reference evidence="2 3" key="1">
    <citation type="submission" date="2016-10" db="EMBL/GenBank/DDBJ databases">
        <authorList>
            <person name="de Groot N.N."/>
        </authorList>
    </citation>
    <scope>NUCLEOTIDE SEQUENCE [LARGE SCALE GENOMIC DNA]</scope>
    <source>
        <strain evidence="2 3">BS3776</strain>
    </source>
</reference>
<dbReference type="AlphaFoldDB" id="A0A1H0QHH6"/>
<dbReference type="InterPro" id="IPR004045">
    <property type="entry name" value="Glutathione_S-Trfase_N"/>
</dbReference>
<accession>A0A1H0QHH6</accession>
<organism evidence="2 3">
    <name type="scientific">Pseudomonas reinekei</name>
    <dbReference type="NCBI Taxonomy" id="395598"/>
    <lineage>
        <taxon>Bacteria</taxon>
        <taxon>Pseudomonadati</taxon>
        <taxon>Pseudomonadota</taxon>
        <taxon>Gammaproteobacteria</taxon>
        <taxon>Pseudomonadales</taxon>
        <taxon>Pseudomonadaceae</taxon>
        <taxon>Pseudomonas</taxon>
    </lineage>
</organism>
<dbReference type="GO" id="GO:0005737">
    <property type="term" value="C:cytoplasm"/>
    <property type="evidence" value="ECO:0007669"/>
    <property type="project" value="TreeGrafter"/>
</dbReference>
<gene>
    <name evidence="2" type="ORF">SAMN04490202_3124</name>
</gene>
<dbReference type="SUPFAM" id="SSF47616">
    <property type="entry name" value="GST C-terminal domain-like"/>
    <property type="match status" value="1"/>
</dbReference>
<dbReference type="CDD" id="cd03205">
    <property type="entry name" value="GST_C_6"/>
    <property type="match status" value="1"/>
</dbReference>
<proteinExistence type="predicted"/>
<keyword evidence="2" id="KW-0808">Transferase</keyword>
<feature type="domain" description="GST N-terminal" evidence="1">
    <location>
        <begin position="26"/>
        <end position="109"/>
    </location>
</feature>
<evidence type="ECO:0000313" key="2">
    <source>
        <dbReference type="EMBL" id="SDP16782.1"/>
    </source>
</evidence>
<dbReference type="InterPro" id="IPR050983">
    <property type="entry name" value="GST_Omega/HSP26"/>
</dbReference>
<dbReference type="Gene3D" id="3.40.30.10">
    <property type="entry name" value="Glutaredoxin"/>
    <property type="match status" value="1"/>
</dbReference>
<dbReference type="Proteomes" id="UP000198549">
    <property type="component" value="Chromosome I"/>
</dbReference>
<dbReference type="PANTHER" id="PTHR43968">
    <property type="match status" value="1"/>
</dbReference>
<protein>
    <submittedName>
        <fullName evidence="2">Glutathione S-transferase</fullName>
    </submittedName>
</protein>
<dbReference type="EMBL" id="LT629709">
    <property type="protein sequence ID" value="SDP16782.1"/>
    <property type="molecule type" value="Genomic_DNA"/>
</dbReference>
<name>A0A1H0QHH6_PSERE</name>
<sequence>MAFELTAQHAMLPVTATDRDVAMSTPSMTLYHNPLSPFVRKVMVLLHETGQQDRVALQNCVLTPVDPDLTLIDDNPLSKIPALRLADGNIIHDSRVILDYLDHQHVGNPLIPRDGSARWRRLTLASLADGVMDAAVLVRYEVALRAPEKHWDAYLDAQRDKIRRALALLEKDAIAELTSHFDVAAISVACALGYVDFRHPDLDWRSANPQLAAWYFEVSQRPSMIATMPKI</sequence>
<dbReference type="Pfam" id="PF13410">
    <property type="entry name" value="GST_C_2"/>
    <property type="match status" value="1"/>
</dbReference>
<dbReference type="PROSITE" id="PS50404">
    <property type="entry name" value="GST_NTER"/>
    <property type="match status" value="1"/>
</dbReference>